<dbReference type="EMBL" id="JAUEIE010000013">
    <property type="protein sequence ID" value="MDN0023537.1"/>
    <property type="molecule type" value="Genomic_DNA"/>
</dbReference>
<evidence type="ECO:0000313" key="1">
    <source>
        <dbReference type="EMBL" id="MDN0023537.1"/>
    </source>
</evidence>
<keyword evidence="3" id="KW-1185">Reference proteome</keyword>
<dbReference type="EMBL" id="JAUEIF010000013">
    <property type="protein sequence ID" value="MDN0026179.1"/>
    <property type="molecule type" value="Genomic_DNA"/>
</dbReference>
<sequence length="158" mass="18024">MKHFYIGHTHGSWHRTLLSRMLAVTVMTMLAVTVCAQKGLAVDEVFSRFGHERGSKMVEMNNTTLLGYRLKVYKSLIYRRNADGIETILKADRRKAKKIREVVEDGQVVSGYYMMEPAAKDANRYVLFSRNGKGRGTVIYIEGDLSPDDIMKLCDSRK</sequence>
<accession>A0AAW7JK07</accession>
<evidence type="ECO:0000313" key="3">
    <source>
        <dbReference type="Proteomes" id="UP001167831"/>
    </source>
</evidence>
<reference evidence="2" key="1">
    <citation type="submission" date="2023-06" db="EMBL/GenBank/DDBJ databases">
        <authorList>
            <person name="Zeman M."/>
            <person name="Kubasova T."/>
            <person name="Jahodarova E."/>
            <person name="Nykrynova M."/>
            <person name="Rychlik I."/>
        </authorList>
    </citation>
    <scope>NUCLEOTIDE SEQUENCE</scope>
    <source>
        <strain evidence="2">ET15</strain>
        <strain evidence="1">ET37</strain>
    </source>
</reference>
<dbReference type="Pfam" id="PF19603">
    <property type="entry name" value="DUF6108"/>
    <property type="match status" value="1"/>
</dbReference>
<proteinExistence type="predicted"/>
<gene>
    <name evidence="1" type="ORF">QVN81_10995</name>
    <name evidence="2" type="ORF">QVN84_11720</name>
</gene>
<dbReference type="InterPro" id="IPR046090">
    <property type="entry name" value="DUF6108"/>
</dbReference>
<evidence type="ECO:0000313" key="4">
    <source>
        <dbReference type="Proteomes" id="UP001168478"/>
    </source>
</evidence>
<evidence type="ECO:0000313" key="2">
    <source>
        <dbReference type="EMBL" id="MDN0026179.1"/>
    </source>
</evidence>
<dbReference type="Proteomes" id="UP001168478">
    <property type="component" value="Unassembled WGS sequence"/>
</dbReference>
<dbReference type="AlphaFoldDB" id="A0AAW7JK07"/>
<organism evidence="2 4">
    <name type="scientific">Leyella lascolaii</name>
    <dbReference type="NCBI Taxonomy" id="1776379"/>
    <lineage>
        <taxon>Bacteria</taxon>
        <taxon>Pseudomonadati</taxon>
        <taxon>Bacteroidota</taxon>
        <taxon>Bacteroidia</taxon>
        <taxon>Bacteroidales</taxon>
        <taxon>Prevotellaceae</taxon>
        <taxon>Leyella</taxon>
    </lineage>
</organism>
<protein>
    <submittedName>
        <fullName evidence="2">DUF6108 family protein</fullName>
    </submittedName>
</protein>
<reference evidence="2" key="2">
    <citation type="submission" date="2023-08" db="EMBL/GenBank/DDBJ databases">
        <title>Identification and characterization of horizontal gene transfer across gut microbiota members of farm animals based on homology search.</title>
        <authorList>
            <person name="Schwarzerova J."/>
            <person name="Nykrynova M."/>
            <person name="Jureckova K."/>
            <person name="Cejkova D."/>
            <person name="Rychlik I."/>
        </authorList>
    </citation>
    <scope>NUCLEOTIDE SEQUENCE</scope>
    <source>
        <strain evidence="2">ET15</strain>
        <strain evidence="1">ET37</strain>
    </source>
</reference>
<comment type="caution">
    <text evidence="2">The sequence shown here is derived from an EMBL/GenBank/DDBJ whole genome shotgun (WGS) entry which is preliminary data.</text>
</comment>
<dbReference type="Proteomes" id="UP001167831">
    <property type="component" value="Unassembled WGS sequence"/>
</dbReference>
<name>A0AAW7JK07_9BACT</name>
<dbReference type="RefSeq" id="WP_289826015.1">
    <property type="nucleotide sequence ID" value="NZ_JAUEIE010000013.1"/>
</dbReference>